<evidence type="ECO:0000256" key="2">
    <source>
        <dbReference type="ARBA" id="ARBA00022670"/>
    </source>
</evidence>
<comment type="similarity">
    <text evidence="1">Belongs to the peptidase C40 family.</text>
</comment>
<keyword evidence="3" id="KW-0378">Hydrolase</keyword>
<evidence type="ECO:0000256" key="1">
    <source>
        <dbReference type="ARBA" id="ARBA00007074"/>
    </source>
</evidence>
<keyword evidence="2" id="KW-0645">Protease</keyword>
<organism evidence="7 8">
    <name type="scientific">Skermania pinensis</name>
    <dbReference type="NCBI Taxonomy" id="39122"/>
    <lineage>
        <taxon>Bacteria</taxon>
        <taxon>Bacillati</taxon>
        <taxon>Actinomycetota</taxon>
        <taxon>Actinomycetes</taxon>
        <taxon>Mycobacteriales</taxon>
        <taxon>Gordoniaceae</taxon>
        <taxon>Skermania</taxon>
    </lineage>
</organism>
<feature type="domain" description="NlpC/P60" evidence="6">
    <location>
        <begin position="243"/>
        <end position="357"/>
    </location>
</feature>
<keyword evidence="8" id="KW-1185">Reference proteome</keyword>
<dbReference type="PANTHER" id="PTHR47359">
    <property type="entry name" value="PEPTIDOGLYCAN DL-ENDOPEPTIDASE CWLO"/>
    <property type="match status" value="1"/>
</dbReference>
<protein>
    <submittedName>
        <fullName evidence="7">C40 family peptidase</fullName>
    </submittedName>
</protein>
<dbReference type="EMBL" id="CP079105">
    <property type="protein sequence ID" value="QXQ15061.1"/>
    <property type="molecule type" value="Genomic_DNA"/>
</dbReference>
<gene>
    <name evidence="7" type="ORF">KV203_06830</name>
</gene>
<dbReference type="Gene3D" id="3.90.1720.10">
    <property type="entry name" value="endopeptidase domain like (from Nostoc punctiforme)"/>
    <property type="match status" value="1"/>
</dbReference>
<evidence type="ECO:0000313" key="8">
    <source>
        <dbReference type="Proteomes" id="UP000887023"/>
    </source>
</evidence>
<dbReference type="InterPro" id="IPR038765">
    <property type="entry name" value="Papain-like_cys_pep_sf"/>
</dbReference>
<dbReference type="InterPro" id="IPR051794">
    <property type="entry name" value="PG_Endopeptidase_C40"/>
</dbReference>
<evidence type="ECO:0000313" key="7">
    <source>
        <dbReference type="EMBL" id="QXQ15061.1"/>
    </source>
</evidence>
<accession>A0ABX8SHA6</accession>
<dbReference type="PANTHER" id="PTHR47359:SF3">
    <property type="entry name" value="NLP_P60 DOMAIN-CONTAINING PROTEIN-RELATED"/>
    <property type="match status" value="1"/>
</dbReference>
<dbReference type="Pfam" id="PF00877">
    <property type="entry name" value="NLPC_P60"/>
    <property type="match status" value="1"/>
</dbReference>
<feature type="chain" id="PRO_5045934414" evidence="5">
    <location>
        <begin position="35"/>
        <end position="357"/>
    </location>
</feature>
<dbReference type="InterPro" id="IPR000064">
    <property type="entry name" value="NLP_P60_dom"/>
</dbReference>
<evidence type="ECO:0000256" key="5">
    <source>
        <dbReference type="SAM" id="SignalP"/>
    </source>
</evidence>
<evidence type="ECO:0000259" key="6">
    <source>
        <dbReference type="PROSITE" id="PS51935"/>
    </source>
</evidence>
<evidence type="ECO:0000256" key="3">
    <source>
        <dbReference type="ARBA" id="ARBA00022801"/>
    </source>
</evidence>
<keyword evidence="5" id="KW-0732">Signal</keyword>
<proteinExistence type="inferred from homology"/>
<reference evidence="7" key="1">
    <citation type="submission" date="2021-07" db="EMBL/GenBank/DDBJ databases">
        <title>Candidatus Kaistella beijingensis sp. nov. isolated from a municipal wastewater treatment plant is involved in sludge foaming.</title>
        <authorList>
            <person name="Song Y."/>
            <person name="Liu S.-J."/>
        </authorList>
    </citation>
    <scope>NUCLEOTIDE SEQUENCE</scope>
    <source>
        <strain evidence="7">DSM 43998</strain>
    </source>
</reference>
<feature type="signal peptide" evidence="5">
    <location>
        <begin position="1"/>
        <end position="34"/>
    </location>
</feature>
<evidence type="ECO:0000256" key="4">
    <source>
        <dbReference type="ARBA" id="ARBA00022807"/>
    </source>
</evidence>
<dbReference type="Proteomes" id="UP000887023">
    <property type="component" value="Chromosome"/>
</dbReference>
<dbReference type="SUPFAM" id="SSF54001">
    <property type="entry name" value="Cysteine proteinases"/>
    <property type="match status" value="1"/>
</dbReference>
<sequence length="357" mass="36795">MTRASRLRPGRALGRSSVAVGLLGAALAAGPATAQPATDQPAALGTPSEAVQQLIDLSHQSEQTNQATLGAQADLDTKLAARHTAEAAAAVDRQALDAAKTTLAQYQPEIDAIASATYRGARTGRLFAVVLSDSPQQLLDQMSAMDALAAQTTVKVSGFKRAADAAAAADVTARASADSARTAADQAAAVRADLTRRQTELQGRIADVTTAWARLSAADKQSLAGSPLPAGFDRDAVLRGLTPGSPIAALAAGMTRIGDPYVWGGNQPGGFDCSGLVQWAFKQVGKDLPRTSEAQSLGGTPVARDDMQVGDVVTFYDDASHVGIYAGNGMILHASTFGVPVAIAPIGNQPFHNARRY</sequence>
<dbReference type="PROSITE" id="PS51935">
    <property type="entry name" value="NLPC_P60"/>
    <property type="match status" value="1"/>
</dbReference>
<name>A0ABX8SHA6_9ACTN</name>
<keyword evidence="4" id="KW-0788">Thiol protease</keyword>
<dbReference type="RefSeq" id="WP_083529932.1">
    <property type="nucleotide sequence ID" value="NZ_CBCRUZ010000028.1"/>
</dbReference>